<feature type="domain" description="N-acetyltransferase" evidence="1">
    <location>
        <begin position="6"/>
        <end position="146"/>
    </location>
</feature>
<dbReference type="Pfam" id="PF13673">
    <property type="entry name" value="Acetyltransf_10"/>
    <property type="match status" value="1"/>
</dbReference>
<protein>
    <submittedName>
        <fullName evidence="2">GNAT family N-acetyltransferase</fullName>
    </submittedName>
</protein>
<evidence type="ECO:0000259" key="1">
    <source>
        <dbReference type="PROSITE" id="PS51186"/>
    </source>
</evidence>
<accession>A0A2S7KK70</accession>
<organism evidence="2 3">
    <name type="scientific">Polaribacter filamentus</name>
    <dbReference type="NCBI Taxonomy" id="53483"/>
    <lineage>
        <taxon>Bacteria</taxon>
        <taxon>Pseudomonadati</taxon>
        <taxon>Bacteroidota</taxon>
        <taxon>Flavobacteriia</taxon>
        <taxon>Flavobacteriales</taxon>
        <taxon>Flavobacteriaceae</taxon>
    </lineage>
</organism>
<proteinExistence type="predicted"/>
<dbReference type="Gene3D" id="3.40.630.30">
    <property type="match status" value="1"/>
</dbReference>
<reference evidence="2 3" key="1">
    <citation type="submission" date="2016-11" db="EMBL/GenBank/DDBJ databases">
        <title>Trade-off between light-utilization and light-protection in marine flavobacteria.</title>
        <authorList>
            <person name="Kumagai Y."/>
        </authorList>
    </citation>
    <scope>NUCLEOTIDE SEQUENCE [LARGE SCALE GENOMIC DNA]</scope>
    <source>
        <strain evidence="2 3">ATCC 700397</strain>
    </source>
</reference>
<evidence type="ECO:0000313" key="3">
    <source>
        <dbReference type="Proteomes" id="UP000239522"/>
    </source>
</evidence>
<dbReference type="PROSITE" id="PS51186">
    <property type="entry name" value="GNAT"/>
    <property type="match status" value="1"/>
</dbReference>
<name>A0A2S7KK70_9FLAO</name>
<gene>
    <name evidence="2" type="ORF">BST83_16915</name>
</gene>
<dbReference type="CDD" id="cd04301">
    <property type="entry name" value="NAT_SF"/>
    <property type="match status" value="1"/>
</dbReference>
<dbReference type="RefSeq" id="WP_104810954.1">
    <property type="nucleotide sequence ID" value="NZ_MQUA01000014.1"/>
</dbReference>
<dbReference type="InterPro" id="IPR000182">
    <property type="entry name" value="GNAT_dom"/>
</dbReference>
<dbReference type="OrthoDB" id="9796171at2"/>
<evidence type="ECO:0000313" key="2">
    <source>
        <dbReference type="EMBL" id="PQB03018.1"/>
    </source>
</evidence>
<dbReference type="AlphaFoldDB" id="A0A2S7KK70"/>
<dbReference type="InterPro" id="IPR016181">
    <property type="entry name" value="Acyl_CoA_acyltransferase"/>
</dbReference>
<sequence>MDFKIKLFNEFTTHELYQILQLRSEVFVVEQDCVYQDLDFKDQKALHLFGVKNDKIIAYTRIFKPGDYFDNASIGRVVVAADERKYGFGHDVMKASIKAVKTHFKVDKITISAQVYLKQFYEYHGFQQVGEGYLEDGIPHIRMNKL</sequence>
<keyword evidence="2" id="KW-0808">Transferase</keyword>
<keyword evidence="3" id="KW-1185">Reference proteome</keyword>
<dbReference type="GO" id="GO:0016747">
    <property type="term" value="F:acyltransferase activity, transferring groups other than amino-acyl groups"/>
    <property type="evidence" value="ECO:0007669"/>
    <property type="project" value="InterPro"/>
</dbReference>
<dbReference type="Proteomes" id="UP000239522">
    <property type="component" value="Unassembled WGS sequence"/>
</dbReference>
<dbReference type="SUPFAM" id="SSF55729">
    <property type="entry name" value="Acyl-CoA N-acyltransferases (Nat)"/>
    <property type="match status" value="1"/>
</dbReference>
<comment type="caution">
    <text evidence="2">The sequence shown here is derived from an EMBL/GenBank/DDBJ whole genome shotgun (WGS) entry which is preliminary data.</text>
</comment>
<dbReference type="EMBL" id="MQUA01000014">
    <property type="protein sequence ID" value="PQB03018.1"/>
    <property type="molecule type" value="Genomic_DNA"/>
</dbReference>